<dbReference type="Proteomes" id="UP001141806">
    <property type="component" value="Unassembled WGS sequence"/>
</dbReference>
<accession>A0A9Q0L3K0</accession>
<feature type="region of interest" description="Disordered" evidence="1">
    <location>
        <begin position="59"/>
        <end position="80"/>
    </location>
</feature>
<gene>
    <name evidence="2" type="ORF">NE237_032478</name>
</gene>
<keyword evidence="3" id="KW-1185">Reference proteome</keyword>
<name>A0A9Q0L3K0_9MAGN</name>
<evidence type="ECO:0000313" key="3">
    <source>
        <dbReference type="Proteomes" id="UP001141806"/>
    </source>
</evidence>
<protein>
    <submittedName>
        <fullName evidence="2">Uncharacterized protein</fullName>
    </submittedName>
</protein>
<dbReference type="AlphaFoldDB" id="A0A9Q0L3K0"/>
<reference evidence="2" key="1">
    <citation type="journal article" date="2023" name="Plant J.">
        <title>The genome of the king protea, Protea cynaroides.</title>
        <authorList>
            <person name="Chang J."/>
            <person name="Duong T.A."/>
            <person name="Schoeman C."/>
            <person name="Ma X."/>
            <person name="Roodt D."/>
            <person name="Barker N."/>
            <person name="Li Z."/>
            <person name="Van de Peer Y."/>
            <person name="Mizrachi E."/>
        </authorList>
    </citation>
    <scope>NUCLEOTIDE SEQUENCE</scope>
    <source>
        <tissue evidence="2">Young leaves</tissue>
    </source>
</reference>
<proteinExistence type="predicted"/>
<evidence type="ECO:0000256" key="1">
    <source>
        <dbReference type="SAM" id="MobiDB-lite"/>
    </source>
</evidence>
<evidence type="ECO:0000313" key="2">
    <source>
        <dbReference type="EMBL" id="KAJ4981641.1"/>
    </source>
</evidence>
<dbReference type="EMBL" id="JAMYWD010000001">
    <property type="protein sequence ID" value="KAJ4981641.1"/>
    <property type="molecule type" value="Genomic_DNA"/>
</dbReference>
<sequence length="134" mass="14595">MPVQVSFSGIPPSGLSHAESMAYGYSGAVRTTLQQSLPPLHNIQRQQQLSTNQRTFGMHLNEGSLSGAGPHPPQPQGQDTLSTMARMEEPLIHYLHTTHKKVHILQHIPLSRIHSLLLVVAFWSAPPKLIAGGA</sequence>
<comment type="caution">
    <text evidence="2">The sequence shown here is derived from an EMBL/GenBank/DDBJ whole genome shotgun (WGS) entry which is preliminary data.</text>
</comment>
<organism evidence="2 3">
    <name type="scientific">Protea cynaroides</name>
    <dbReference type="NCBI Taxonomy" id="273540"/>
    <lineage>
        <taxon>Eukaryota</taxon>
        <taxon>Viridiplantae</taxon>
        <taxon>Streptophyta</taxon>
        <taxon>Embryophyta</taxon>
        <taxon>Tracheophyta</taxon>
        <taxon>Spermatophyta</taxon>
        <taxon>Magnoliopsida</taxon>
        <taxon>Proteales</taxon>
        <taxon>Proteaceae</taxon>
        <taxon>Protea</taxon>
    </lineage>
</organism>